<proteinExistence type="predicted"/>
<dbReference type="AlphaFoldDB" id="A0A7R9DP34"/>
<evidence type="ECO:0000313" key="1">
    <source>
        <dbReference type="EMBL" id="CAD7417149.1"/>
    </source>
</evidence>
<gene>
    <name evidence="1" type="ORF">TPSB3V08_LOCUS11560</name>
</gene>
<accession>A0A7R9DP34</accession>
<organism evidence="1">
    <name type="scientific">Timema poppense</name>
    <name type="common">Walking stick</name>
    <dbReference type="NCBI Taxonomy" id="170557"/>
    <lineage>
        <taxon>Eukaryota</taxon>
        <taxon>Metazoa</taxon>
        <taxon>Ecdysozoa</taxon>
        <taxon>Arthropoda</taxon>
        <taxon>Hexapoda</taxon>
        <taxon>Insecta</taxon>
        <taxon>Pterygota</taxon>
        <taxon>Neoptera</taxon>
        <taxon>Polyneoptera</taxon>
        <taxon>Phasmatodea</taxon>
        <taxon>Timematodea</taxon>
        <taxon>Timematoidea</taxon>
        <taxon>Timematidae</taxon>
        <taxon>Timema</taxon>
    </lineage>
</organism>
<name>A0A7R9DP34_TIMPO</name>
<reference evidence="1" key="1">
    <citation type="submission" date="2020-11" db="EMBL/GenBank/DDBJ databases">
        <authorList>
            <person name="Tran Van P."/>
        </authorList>
    </citation>
    <scope>NUCLEOTIDE SEQUENCE</scope>
</reference>
<sequence>MMPNDHNYPIRRLFYLNNFYSSITKRAGWDLDQINALAVIDDIGEYSDDVIDDIGECSDDVIDDIGECSDDCVLSRKSDVSIVHRQSGQKQADLAEVNQVIVPCYRLFVREQIVLYQI</sequence>
<dbReference type="EMBL" id="OD012809">
    <property type="protein sequence ID" value="CAD7417149.1"/>
    <property type="molecule type" value="Genomic_DNA"/>
</dbReference>
<protein>
    <submittedName>
        <fullName evidence="1">Uncharacterized protein</fullName>
    </submittedName>
</protein>